<dbReference type="PANTHER" id="PTHR10509:SF14">
    <property type="entry name" value="CAFFEOYL-COA O-METHYLTRANSFERASE 3-RELATED"/>
    <property type="match status" value="1"/>
</dbReference>
<dbReference type="CDD" id="cd02440">
    <property type="entry name" value="AdoMet_MTases"/>
    <property type="match status" value="1"/>
</dbReference>
<dbReference type="EC" id="2.1.1.-" evidence="4"/>
<keyword evidence="4" id="KW-0460">Magnesium</keyword>
<evidence type="ECO:0000313" key="5">
    <source>
        <dbReference type="EMBL" id="AKF94997.1"/>
    </source>
</evidence>
<feature type="binding site" evidence="4">
    <location>
        <position position="129"/>
    </location>
    <ligand>
        <name>Mg(2+)</name>
        <dbReference type="ChEBI" id="CHEBI:18420"/>
    </ligand>
</feature>
<dbReference type="SUPFAM" id="SSF53335">
    <property type="entry name" value="S-adenosyl-L-methionine-dependent methyltransferases"/>
    <property type="match status" value="1"/>
</dbReference>
<dbReference type="GO" id="GO:0008171">
    <property type="term" value="F:O-methyltransferase activity"/>
    <property type="evidence" value="ECO:0007669"/>
    <property type="project" value="InterPro"/>
</dbReference>
<dbReference type="InterPro" id="IPR029063">
    <property type="entry name" value="SAM-dependent_MTases_sf"/>
</dbReference>
<evidence type="ECO:0000256" key="3">
    <source>
        <dbReference type="ARBA" id="ARBA00022691"/>
    </source>
</evidence>
<dbReference type="EMBL" id="CP011075">
    <property type="protein sequence ID" value="AKF94997.1"/>
    <property type="molecule type" value="Genomic_DNA"/>
</dbReference>
<reference evidence="5" key="1">
    <citation type="submission" date="2015-03" db="EMBL/GenBank/DDBJ databases">
        <title>MIGS Cultured Bacterial/Archaeal sample from Brevibacillus laterosporus.</title>
        <authorList>
            <person name="Zeng D."/>
            <person name="Zhu L."/>
            <person name="Dong G."/>
            <person name="Ye W."/>
            <person name="Ren D."/>
            <person name="Wu L."/>
            <person name="Xu J."/>
            <person name="Li G."/>
            <person name="Guo L."/>
        </authorList>
    </citation>
    <scope>NUCLEOTIDE SEQUENCE</scope>
    <source>
        <strain evidence="5">B9</strain>
        <plasmid evidence="5">unnamed1</plasmid>
    </source>
</reference>
<feature type="binding site" evidence="4">
    <location>
        <position position="84"/>
    </location>
    <ligand>
        <name>S-adenosyl-L-methionine</name>
        <dbReference type="ChEBI" id="CHEBI:59789"/>
    </ligand>
</feature>
<keyword evidence="5" id="KW-0614">Plasmid</keyword>
<dbReference type="GO" id="GO:0030488">
    <property type="term" value="P:tRNA methylation"/>
    <property type="evidence" value="ECO:0007669"/>
    <property type="project" value="UniProtKB-UniRule"/>
</dbReference>
<dbReference type="PANTHER" id="PTHR10509">
    <property type="entry name" value="O-METHYLTRANSFERASE-RELATED"/>
    <property type="match status" value="1"/>
</dbReference>
<accession>A0A0F7EI15</accession>
<keyword evidence="3 4" id="KW-0949">S-adenosyl-L-methionine</keyword>
<dbReference type="RefSeq" id="WP_031414003.1">
    <property type="nucleotide sequence ID" value="NZ_CP011075.1"/>
</dbReference>
<sequence>MITNPAIDHYLQNLIPQRSPLLTRLEQEAHEENIPIIQLTGAQFLRTLLLIKRPKSILEVGTAIGYSTIWLAEAAPTAKIVTMELDEKRITRARASFKEAGLEDRIELIEGDATKGLSGSYEFDCLFIDAAKGQYLTFLQLYLPLLKEGGLVITDNVLYRGLVTDPQAAGKRQKKMVEKIDGFNKHLMGHPQLETSIVPIGDGIAVSVKQTRGEGSA</sequence>
<feature type="binding site" evidence="4">
    <location>
        <position position="37"/>
    </location>
    <ligand>
        <name>S-adenosyl-L-methionine</name>
        <dbReference type="ChEBI" id="CHEBI:59789"/>
    </ligand>
</feature>
<dbReference type="InterPro" id="IPR050362">
    <property type="entry name" value="Cation-dep_OMT"/>
</dbReference>
<dbReference type="GO" id="GO:0008757">
    <property type="term" value="F:S-adenosylmethionine-dependent methyltransferase activity"/>
    <property type="evidence" value="ECO:0007669"/>
    <property type="project" value="TreeGrafter"/>
</dbReference>
<gene>
    <name evidence="4" type="primary">trmR</name>
    <name evidence="5" type="ORF">EX87_15060</name>
</gene>
<dbReference type="GO" id="GO:0016300">
    <property type="term" value="F:tRNA (uridine) methyltransferase activity"/>
    <property type="evidence" value="ECO:0007669"/>
    <property type="project" value="UniProtKB-UniRule"/>
</dbReference>
<evidence type="ECO:0000256" key="4">
    <source>
        <dbReference type="HAMAP-Rule" id="MF_02217"/>
    </source>
</evidence>
<comment type="subunit">
    <text evidence="4">Homodimer.</text>
</comment>
<name>A0A0F7EI15_BRELA</name>
<comment type="function">
    <text evidence="4">Catalyzes the methylation of 5-hydroxyuridine (ho5U) to form 5-methoxyuridine (mo5U) at position 34 in tRNAs.</text>
</comment>
<dbReference type="HAMAP" id="MF_02217">
    <property type="entry name" value="TrmR_methyltr"/>
    <property type="match status" value="1"/>
</dbReference>
<keyword evidence="4" id="KW-0819">tRNA processing</keyword>
<feature type="binding site" evidence="4">
    <location>
        <position position="155"/>
    </location>
    <ligand>
        <name>Mg(2+)</name>
        <dbReference type="ChEBI" id="CHEBI:18420"/>
    </ligand>
</feature>
<dbReference type="Gene3D" id="3.40.50.150">
    <property type="entry name" value="Vaccinia Virus protein VP39"/>
    <property type="match status" value="1"/>
</dbReference>
<proteinExistence type="inferred from homology"/>
<dbReference type="InterPro" id="IPR002935">
    <property type="entry name" value="SAM_O-MeTrfase"/>
</dbReference>
<dbReference type="InterPro" id="IPR043675">
    <property type="entry name" value="TrmR_methyltr"/>
</dbReference>
<dbReference type="AlphaFoldDB" id="A0A0F7EI15"/>
<organism evidence="5">
    <name type="scientific">Brevibacillus laterosporus</name>
    <name type="common">Bacillus laterosporus</name>
    <dbReference type="NCBI Taxonomy" id="1465"/>
    <lineage>
        <taxon>Bacteria</taxon>
        <taxon>Bacillati</taxon>
        <taxon>Bacillota</taxon>
        <taxon>Bacilli</taxon>
        <taxon>Bacillales</taxon>
        <taxon>Paenibacillaceae</taxon>
        <taxon>Brevibacillus</taxon>
    </lineage>
</organism>
<dbReference type="PROSITE" id="PS51682">
    <property type="entry name" value="SAM_OMT_I"/>
    <property type="match status" value="1"/>
</dbReference>
<evidence type="ECO:0000256" key="1">
    <source>
        <dbReference type="ARBA" id="ARBA00022603"/>
    </source>
</evidence>
<dbReference type="Pfam" id="PF01596">
    <property type="entry name" value="Methyltransf_3"/>
    <property type="match status" value="1"/>
</dbReference>
<keyword evidence="2 4" id="KW-0808">Transferase</keyword>
<evidence type="ECO:0000256" key="2">
    <source>
        <dbReference type="ARBA" id="ARBA00022679"/>
    </source>
</evidence>
<comment type="catalytic activity">
    <reaction evidence="4">
        <text>5-hydroxyuridine(34) in tRNA + S-adenosyl-L-methionine = 5-methoxyuridine(34) in tRNA + S-adenosyl-L-homocysteine + H(+)</text>
        <dbReference type="Rhea" id="RHEA:60524"/>
        <dbReference type="Rhea" id="RHEA-COMP:13381"/>
        <dbReference type="Rhea" id="RHEA-COMP:15591"/>
        <dbReference type="ChEBI" id="CHEBI:15378"/>
        <dbReference type="ChEBI" id="CHEBI:57856"/>
        <dbReference type="ChEBI" id="CHEBI:59789"/>
        <dbReference type="ChEBI" id="CHEBI:136877"/>
        <dbReference type="ChEBI" id="CHEBI:143860"/>
    </reaction>
</comment>
<feature type="binding site" evidence="4">
    <location>
        <begin position="112"/>
        <end position="113"/>
    </location>
    <ligand>
        <name>S-adenosyl-L-methionine</name>
        <dbReference type="ChEBI" id="CHEBI:59789"/>
    </ligand>
</feature>
<geneLocation type="plasmid" evidence="5">
    <name>unnamed1</name>
</geneLocation>
<keyword evidence="1 4" id="KW-0489">Methyltransferase</keyword>
<feature type="binding site" evidence="4">
    <location>
        <position position="156"/>
    </location>
    <ligand>
        <name>Mg(2+)</name>
        <dbReference type="ChEBI" id="CHEBI:18420"/>
    </ligand>
</feature>
<keyword evidence="4" id="KW-0479">Metal-binding</keyword>
<dbReference type="GO" id="GO:0000287">
    <property type="term" value="F:magnesium ion binding"/>
    <property type="evidence" value="ECO:0007669"/>
    <property type="project" value="UniProtKB-UniRule"/>
</dbReference>
<feature type="binding site" evidence="4">
    <location>
        <position position="67"/>
    </location>
    <ligand>
        <name>S-adenosyl-L-methionine</name>
        <dbReference type="ChEBI" id="CHEBI:59789"/>
    </ligand>
</feature>
<protein>
    <recommendedName>
        <fullName evidence="4">tRNA 5-hydroxyuridine methyltransferase</fullName>
        <ecNumber evidence="4">2.1.1.-</ecNumber>
    </recommendedName>
    <alternativeName>
        <fullName evidence="4">ho5U methyltransferase</fullName>
    </alternativeName>
</protein>
<feature type="binding site" evidence="4">
    <location>
        <position position="129"/>
    </location>
    <ligand>
        <name>S-adenosyl-L-methionine</name>
        <dbReference type="ChEBI" id="CHEBI:59789"/>
    </ligand>
</feature>
<comment type="similarity">
    <text evidence="4">Belongs to the class I-like SAM-binding methyltransferase superfamily. Cation-dependent O-methyltransferase family.</text>
</comment>